<name>A0AAV4U608_CAEEX</name>
<evidence type="ECO:0000256" key="1">
    <source>
        <dbReference type="SAM" id="MobiDB-lite"/>
    </source>
</evidence>
<proteinExistence type="predicted"/>
<feature type="region of interest" description="Disordered" evidence="1">
    <location>
        <begin position="1"/>
        <end position="30"/>
    </location>
</feature>
<comment type="caution">
    <text evidence="2">The sequence shown here is derived from an EMBL/GenBank/DDBJ whole genome shotgun (WGS) entry which is preliminary data.</text>
</comment>
<feature type="compositionally biased region" description="Polar residues" evidence="1">
    <location>
        <begin position="1"/>
        <end position="18"/>
    </location>
</feature>
<keyword evidence="3" id="KW-1185">Reference proteome</keyword>
<evidence type="ECO:0000313" key="3">
    <source>
        <dbReference type="Proteomes" id="UP001054945"/>
    </source>
</evidence>
<dbReference type="AlphaFoldDB" id="A0AAV4U608"/>
<protein>
    <submittedName>
        <fullName evidence="2">Uncharacterized protein</fullName>
    </submittedName>
</protein>
<evidence type="ECO:0000313" key="2">
    <source>
        <dbReference type="EMBL" id="GIY53157.1"/>
    </source>
</evidence>
<organism evidence="2 3">
    <name type="scientific">Caerostris extrusa</name>
    <name type="common">Bark spider</name>
    <name type="synonym">Caerostris bankana</name>
    <dbReference type="NCBI Taxonomy" id="172846"/>
    <lineage>
        <taxon>Eukaryota</taxon>
        <taxon>Metazoa</taxon>
        <taxon>Ecdysozoa</taxon>
        <taxon>Arthropoda</taxon>
        <taxon>Chelicerata</taxon>
        <taxon>Arachnida</taxon>
        <taxon>Araneae</taxon>
        <taxon>Araneomorphae</taxon>
        <taxon>Entelegynae</taxon>
        <taxon>Araneoidea</taxon>
        <taxon>Araneidae</taxon>
        <taxon>Caerostris</taxon>
    </lineage>
</organism>
<reference evidence="2 3" key="1">
    <citation type="submission" date="2021-06" db="EMBL/GenBank/DDBJ databases">
        <title>Caerostris extrusa draft genome.</title>
        <authorList>
            <person name="Kono N."/>
            <person name="Arakawa K."/>
        </authorList>
    </citation>
    <scope>NUCLEOTIDE SEQUENCE [LARGE SCALE GENOMIC DNA]</scope>
</reference>
<accession>A0AAV4U608</accession>
<dbReference type="EMBL" id="BPLR01012326">
    <property type="protein sequence ID" value="GIY53157.1"/>
    <property type="molecule type" value="Genomic_DNA"/>
</dbReference>
<sequence>MDTYSKKPTTSLKASTHNAKGDTRPNDFSRPVVFNPPGKPLHHARFFNLVQAELLPSGTNYSSHEFPAVCSCLWCVWEFDLCVTAMGPPEVLNNIAAHAGTVITHSHYYGNAAVD</sequence>
<gene>
    <name evidence="2" type="ORF">CEXT_29811</name>
</gene>
<dbReference type="Proteomes" id="UP001054945">
    <property type="component" value="Unassembled WGS sequence"/>
</dbReference>